<evidence type="ECO:0000313" key="2">
    <source>
        <dbReference type="Proteomes" id="UP000712281"/>
    </source>
</evidence>
<reference evidence="1" key="1">
    <citation type="submission" date="2019-12" db="EMBL/GenBank/DDBJ databases">
        <title>Genome sequencing and annotation of Brassica cretica.</title>
        <authorList>
            <person name="Studholme D.J."/>
            <person name="Sarris P.F."/>
        </authorList>
    </citation>
    <scope>NUCLEOTIDE SEQUENCE</scope>
    <source>
        <strain evidence="1">PFS-001/15</strain>
        <tissue evidence="1">Leaf</tissue>
    </source>
</reference>
<proteinExistence type="predicted"/>
<gene>
    <name evidence="1" type="ORF">F2Q68_00012066</name>
</gene>
<sequence length="55" mass="5727">MEKQAIVVVRPRACGVGDGLEGALTVSWSFDYSILRGGELRLGAAADDLTTTCGV</sequence>
<organism evidence="1 2">
    <name type="scientific">Brassica cretica</name>
    <name type="common">Mustard</name>
    <dbReference type="NCBI Taxonomy" id="69181"/>
    <lineage>
        <taxon>Eukaryota</taxon>
        <taxon>Viridiplantae</taxon>
        <taxon>Streptophyta</taxon>
        <taxon>Embryophyta</taxon>
        <taxon>Tracheophyta</taxon>
        <taxon>Spermatophyta</taxon>
        <taxon>Magnoliopsida</taxon>
        <taxon>eudicotyledons</taxon>
        <taxon>Gunneridae</taxon>
        <taxon>Pentapetalae</taxon>
        <taxon>rosids</taxon>
        <taxon>malvids</taxon>
        <taxon>Brassicales</taxon>
        <taxon>Brassicaceae</taxon>
        <taxon>Brassiceae</taxon>
        <taxon>Brassica</taxon>
    </lineage>
</organism>
<evidence type="ECO:0000313" key="1">
    <source>
        <dbReference type="EMBL" id="KAF2599882.1"/>
    </source>
</evidence>
<accession>A0A8S9L154</accession>
<protein>
    <submittedName>
        <fullName evidence="1">Uncharacterized protein</fullName>
    </submittedName>
</protein>
<dbReference type="EMBL" id="QGKW02000717">
    <property type="protein sequence ID" value="KAF2599882.1"/>
    <property type="molecule type" value="Genomic_DNA"/>
</dbReference>
<name>A0A8S9L154_BRACR</name>
<dbReference type="Proteomes" id="UP000712281">
    <property type="component" value="Unassembled WGS sequence"/>
</dbReference>
<comment type="caution">
    <text evidence="1">The sequence shown here is derived from an EMBL/GenBank/DDBJ whole genome shotgun (WGS) entry which is preliminary data.</text>
</comment>
<dbReference type="AlphaFoldDB" id="A0A8S9L154"/>